<evidence type="ECO:0000256" key="7">
    <source>
        <dbReference type="ARBA" id="ARBA00023136"/>
    </source>
</evidence>
<reference evidence="13" key="1">
    <citation type="journal article" date="2017" name="Toxicon">
        <title>Venom-gland transcriptomics and venom proteomics of the Hentz striped scorpion (Centruroides hentzi; Buthidae) reveal high toxin diversity in a harmless member of a lethal family.</title>
        <authorList>
            <person name="Ward M.J."/>
            <person name="Ellsworth S.A."/>
            <person name="Rokyta D.R."/>
        </authorList>
    </citation>
    <scope>NUCLEOTIDE SEQUENCE</scope>
    <source>
        <tissue evidence="13">Venom gland</tissue>
    </source>
</reference>
<feature type="domain" description="GOLD" evidence="12">
    <location>
        <begin position="34"/>
        <end position="116"/>
    </location>
</feature>
<evidence type="ECO:0000256" key="9">
    <source>
        <dbReference type="RuleBase" id="RU003827"/>
    </source>
</evidence>
<keyword evidence="4 9" id="KW-0812">Transmembrane</keyword>
<comment type="similarity">
    <text evidence="2 9">Belongs to the EMP24/GP25L family.</text>
</comment>
<dbReference type="GO" id="GO:0016020">
    <property type="term" value="C:membrane"/>
    <property type="evidence" value="ECO:0007669"/>
    <property type="project" value="UniProtKB-SubCell"/>
</dbReference>
<evidence type="ECO:0000256" key="5">
    <source>
        <dbReference type="ARBA" id="ARBA00022729"/>
    </source>
</evidence>
<organism evidence="13">
    <name type="scientific">Centruroides hentzi</name>
    <dbReference type="NCBI Taxonomy" id="88313"/>
    <lineage>
        <taxon>Eukaryota</taxon>
        <taxon>Metazoa</taxon>
        <taxon>Ecdysozoa</taxon>
        <taxon>Arthropoda</taxon>
        <taxon>Chelicerata</taxon>
        <taxon>Arachnida</taxon>
        <taxon>Scorpiones</taxon>
        <taxon>Buthida</taxon>
        <taxon>Buthoidea</taxon>
        <taxon>Buthidae</taxon>
        <taxon>Centruroides</taxon>
    </lineage>
</organism>
<evidence type="ECO:0000256" key="10">
    <source>
        <dbReference type="SAM" id="Phobius"/>
    </source>
</evidence>
<evidence type="ECO:0000256" key="2">
    <source>
        <dbReference type="ARBA" id="ARBA00007104"/>
    </source>
</evidence>
<keyword evidence="3" id="KW-0217">Developmental protein</keyword>
<feature type="signal peptide" evidence="11">
    <location>
        <begin position="1"/>
        <end position="24"/>
    </location>
</feature>
<keyword evidence="6 10" id="KW-1133">Transmembrane helix</keyword>
<dbReference type="EMBL" id="GFWZ01000069">
    <property type="protein sequence ID" value="MBW20059.1"/>
    <property type="molecule type" value="Transcribed_RNA"/>
</dbReference>
<keyword evidence="7 10" id="KW-0472">Membrane</keyword>
<dbReference type="PANTHER" id="PTHR22811">
    <property type="entry name" value="TRANSMEMBRANE EMP24 DOMAIN-CONTAINING PROTEIN"/>
    <property type="match status" value="1"/>
</dbReference>
<evidence type="ECO:0000256" key="1">
    <source>
        <dbReference type="ARBA" id="ARBA00004479"/>
    </source>
</evidence>
<dbReference type="SMART" id="SM01190">
    <property type="entry name" value="EMP24_GP25L"/>
    <property type="match status" value="1"/>
</dbReference>
<feature type="transmembrane region" description="Helical" evidence="10">
    <location>
        <begin position="174"/>
        <end position="196"/>
    </location>
</feature>
<evidence type="ECO:0000259" key="12">
    <source>
        <dbReference type="PROSITE" id="PS50866"/>
    </source>
</evidence>
<accession>A0A2I9LNU4</accession>
<evidence type="ECO:0000256" key="4">
    <source>
        <dbReference type="ARBA" id="ARBA00022692"/>
    </source>
</evidence>
<dbReference type="InterPro" id="IPR036598">
    <property type="entry name" value="GOLD_dom_sf"/>
</dbReference>
<evidence type="ECO:0000256" key="11">
    <source>
        <dbReference type="SAM" id="SignalP"/>
    </source>
</evidence>
<dbReference type="SUPFAM" id="SSF101576">
    <property type="entry name" value="Supernatant protein factor (SPF), C-terminal domain"/>
    <property type="match status" value="1"/>
</dbReference>
<dbReference type="AlphaFoldDB" id="A0A2I9LNU4"/>
<comment type="subcellular location">
    <subcellularLocation>
        <location evidence="8">Endomembrane system</location>
        <topology evidence="8">Single-pass membrane protein</topology>
    </subcellularLocation>
    <subcellularLocation>
        <location evidence="1 9">Membrane</location>
        <topology evidence="1 9">Single-pass type I membrane protein</topology>
    </subcellularLocation>
</comment>
<protein>
    <submittedName>
        <fullName evidence="13">Cargo transport protein</fullName>
    </submittedName>
</protein>
<dbReference type="PROSITE" id="PS50866">
    <property type="entry name" value="GOLD"/>
    <property type="match status" value="1"/>
</dbReference>
<evidence type="ECO:0000256" key="8">
    <source>
        <dbReference type="ARBA" id="ARBA00037847"/>
    </source>
</evidence>
<dbReference type="Pfam" id="PF01105">
    <property type="entry name" value="EMP24_GP25L"/>
    <property type="match status" value="1"/>
</dbReference>
<dbReference type="InterPro" id="IPR009038">
    <property type="entry name" value="GOLD_dom"/>
</dbReference>
<evidence type="ECO:0000256" key="3">
    <source>
        <dbReference type="ARBA" id="ARBA00022473"/>
    </source>
</evidence>
<dbReference type="InterPro" id="IPR015720">
    <property type="entry name" value="Emp24-like"/>
</dbReference>
<evidence type="ECO:0000256" key="6">
    <source>
        <dbReference type="ARBA" id="ARBA00022989"/>
    </source>
</evidence>
<evidence type="ECO:0000313" key="13">
    <source>
        <dbReference type="EMBL" id="MBW20059.1"/>
    </source>
</evidence>
<keyword evidence="5 11" id="KW-0732">Signal</keyword>
<dbReference type="GO" id="GO:0012505">
    <property type="term" value="C:endomembrane system"/>
    <property type="evidence" value="ECO:0007669"/>
    <property type="project" value="UniProtKB-SubCell"/>
</dbReference>
<sequence length="206" mass="23492">MASCNESTFVCLLMVTLFLNFSECYFVTVGAHTEECFFERVKADTKMGLIFEVAEGGFLDIDVKITGPDEKVIYKGERESNGKYTFSAHMDGVYSYCFSNAMSTMTPKVIMFSMEIGDPPKAAQDKESEATHNKLEEMIKELSTSLTSVKHEQEYMAVRDRIHREINESTNSRVVLWALFEAGVLVCLTLGQVYYLKRFFEVRRVV</sequence>
<name>A0A2I9LNU4_9SCOR</name>
<feature type="chain" id="PRO_5014324173" evidence="11">
    <location>
        <begin position="25"/>
        <end position="206"/>
    </location>
</feature>
<proteinExistence type="inferred from homology"/>